<accession>A0A158DSZ0</accession>
<protein>
    <submittedName>
        <fullName evidence="1">Uncharacterized protein</fullName>
    </submittedName>
</protein>
<dbReference type="AlphaFoldDB" id="A0A158DSZ0"/>
<sequence>MQTESWVGQIEREWQQLRSADPMLDVEKFFKHVIAANKTGFLSLESLAAIANALLTSTLSGAPILGRRLLDRVGVNRHPSLRVALAISLVTSTGGEVDYTSGNAILEDVMKDDTADGRLRGIAAAALADSARIGRGIVANADLARTLYEQPVDLGHKASAHNLGLYWEGVWGAPSTGATLNRQKAIQMCRRGGDDARCLRRLQALR</sequence>
<name>A0A158DSZ0_9BURK</name>
<dbReference type="EMBL" id="FCOI02000052">
    <property type="protein sequence ID" value="SAK97741.1"/>
    <property type="molecule type" value="Genomic_DNA"/>
</dbReference>
<evidence type="ECO:0000313" key="1">
    <source>
        <dbReference type="EMBL" id="SAK97741.1"/>
    </source>
</evidence>
<gene>
    <name evidence="1" type="ORF">AWB76_07450</name>
</gene>
<proteinExistence type="predicted"/>
<organism evidence="1 2">
    <name type="scientific">Caballeronia temeraria</name>
    <dbReference type="NCBI Taxonomy" id="1777137"/>
    <lineage>
        <taxon>Bacteria</taxon>
        <taxon>Pseudomonadati</taxon>
        <taxon>Pseudomonadota</taxon>
        <taxon>Betaproteobacteria</taxon>
        <taxon>Burkholderiales</taxon>
        <taxon>Burkholderiaceae</taxon>
        <taxon>Caballeronia</taxon>
    </lineage>
</organism>
<dbReference type="Proteomes" id="UP000054624">
    <property type="component" value="Unassembled WGS sequence"/>
</dbReference>
<keyword evidence="2" id="KW-1185">Reference proteome</keyword>
<dbReference type="OrthoDB" id="9110053at2"/>
<evidence type="ECO:0000313" key="2">
    <source>
        <dbReference type="Proteomes" id="UP000054624"/>
    </source>
</evidence>
<reference evidence="2" key="1">
    <citation type="submission" date="2016-01" db="EMBL/GenBank/DDBJ databases">
        <authorList>
            <person name="Peeters Charlotte."/>
        </authorList>
    </citation>
    <scope>NUCLEOTIDE SEQUENCE [LARGE SCALE GENOMIC DNA]</scope>
</reference>
<dbReference type="RefSeq" id="WP_061164959.1">
    <property type="nucleotide sequence ID" value="NZ_FCOI02000052.1"/>
</dbReference>